<organism evidence="1 2">
    <name type="scientific">Comamonas brasiliensis</name>
    <dbReference type="NCBI Taxonomy" id="1812482"/>
    <lineage>
        <taxon>Bacteria</taxon>
        <taxon>Pseudomonadati</taxon>
        <taxon>Pseudomonadota</taxon>
        <taxon>Betaproteobacteria</taxon>
        <taxon>Burkholderiales</taxon>
        <taxon>Comamonadaceae</taxon>
        <taxon>Comamonas</taxon>
    </lineage>
</organism>
<comment type="caution">
    <text evidence="1">The sequence shown here is derived from an EMBL/GenBank/DDBJ whole genome shotgun (WGS) entry which is preliminary data.</text>
</comment>
<name>A0ABS5LQZ4_9BURK</name>
<dbReference type="EMBL" id="JAANES010000001">
    <property type="protein sequence ID" value="MBS3018716.1"/>
    <property type="molecule type" value="Genomic_DNA"/>
</dbReference>
<dbReference type="Proteomes" id="UP001647436">
    <property type="component" value="Unassembled WGS sequence"/>
</dbReference>
<evidence type="ECO:0000313" key="1">
    <source>
        <dbReference type="EMBL" id="MBS3018716.1"/>
    </source>
</evidence>
<accession>A0ABS5LQZ4</accession>
<reference evidence="1 2" key="1">
    <citation type="submission" date="2020-03" db="EMBL/GenBank/DDBJ databases">
        <title>The role of nitrogen metabolism on polyethylene biodegradation.</title>
        <authorList>
            <person name="Peixoto J."/>
            <person name="Vizzotto C.S."/>
            <person name="Ramos A."/>
            <person name="Alves G."/>
            <person name="Steindorff A."/>
            <person name="Kruger R."/>
        </authorList>
    </citation>
    <scope>NUCLEOTIDE SEQUENCE [LARGE SCALE GENOMIC DNA]</scope>
    <source>
        <strain evidence="1 2">PE63</strain>
    </source>
</reference>
<sequence>MHSNSTCLRLGQWEIARYAEMYLTQAVGRWVNDIGHVHGLAAVEVLVSVVVRSLVWLQLSSQSQSGKEAAHG</sequence>
<protein>
    <submittedName>
        <fullName evidence="1">Uncharacterized protein</fullName>
    </submittedName>
</protein>
<evidence type="ECO:0000313" key="2">
    <source>
        <dbReference type="Proteomes" id="UP001647436"/>
    </source>
</evidence>
<proteinExistence type="predicted"/>
<keyword evidence="2" id="KW-1185">Reference proteome</keyword>
<gene>
    <name evidence="1" type="ORF">DJFAAGMI_01448</name>
</gene>